<dbReference type="Gene3D" id="3.30.70.270">
    <property type="match status" value="1"/>
</dbReference>
<dbReference type="EMBL" id="RFFH01000004">
    <property type="protein sequence ID" value="RMI32889.1"/>
    <property type="molecule type" value="Genomic_DNA"/>
</dbReference>
<dbReference type="InterPro" id="IPR029787">
    <property type="entry name" value="Nucleotide_cyclase"/>
</dbReference>
<dbReference type="PANTHER" id="PTHR45138">
    <property type="entry name" value="REGULATORY COMPONENTS OF SENSORY TRANSDUCTION SYSTEM"/>
    <property type="match status" value="1"/>
</dbReference>
<dbReference type="InterPro" id="IPR000160">
    <property type="entry name" value="GGDEF_dom"/>
</dbReference>
<feature type="transmembrane region" description="Helical" evidence="1">
    <location>
        <begin position="92"/>
        <end position="116"/>
    </location>
</feature>
<keyword evidence="4" id="KW-1185">Reference proteome</keyword>
<feature type="transmembrane region" description="Helical" evidence="1">
    <location>
        <begin position="202"/>
        <end position="221"/>
    </location>
</feature>
<dbReference type="GO" id="GO:0052621">
    <property type="term" value="F:diguanylate cyclase activity"/>
    <property type="evidence" value="ECO:0007669"/>
    <property type="project" value="TreeGrafter"/>
</dbReference>
<feature type="domain" description="GGDEF" evidence="2">
    <location>
        <begin position="288"/>
        <end position="413"/>
    </location>
</feature>
<keyword evidence="1" id="KW-1133">Transmembrane helix</keyword>
<feature type="transmembrane region" description="Helical" evidence="1">
    <location>
        <begin position="233"/>
        <end position="256"/>
    </location>
</feature>
<evidence type="ECO:0000313" key="3">
    <source>
        <dbReference type="EMBL" id="RMI32889.1"/>
    </source>
</evidence>
<dbReference type="PROSITE" id="PS50887">
    <property type="entry name" value="GGDEF"/>
    <property type="match status" value="1"/>
</dbReference>
<comment type="caution">
    <text evidence="3">The sequence shown here is derived from an EMBL/GenBank/DDBJ whole genome shotgun (WGS) entry which is preliminary data.</text>
</comment>
<accession>A0A3M2L5F9</accession>
<evidence type="ECO:0000259" key="2">
    <source>
        <dbReference type="PROSITE" id="PS50887"/>
    </source>
</evidence>
<dbReference type="GO" id="GO:0043709">
    <property type="term" value="P:cell adhesion involved in single-species biofilm formation"/>
    <property type="evidence" value="ECO:0007669"/>
    <property type="project" value="TreeGrafter"/>
</dbReference>
<dbReference type="Pfam" id="PF00990">
    <property type="entry name" value="GGDEF"/>
    <property type="match status" value="1"/>
</dbReference>
<dbReference type="PANTHER" id="PTHR45138:SF9">
    <property type="entry name" value="DIGUANYLATE CYCLASE DGCM-RELATED"/>
    <property type="match status" value="1"/>
</dbReference>
<keyword evidence="1" id="KW-0812">Transmembrane</keyword>
<dbReference type="GO" id="GO:1902201">
    <property type="term" value="P:negative regulation of bacterial-type flagellum-dependent cell motility"/>
    <property type="evidence" value="ECO:0007669"/>
    <property type="project" value="TreeGrafter"/>
</dbReference>
<dbReference type="AlphaFoldDB" id="A0A3M2L5F9"/>
<organism evidence="3 4">
    <name type="scientific">Nocardia stercoris</name>
    <dbReference type="NCBI Taxonomy" id="2483361"/>
    <lineage>
        <taxon>Bacteria</taxon>
        <taxon>Bacillati</taxon>
        <taxon>Actinomycetota</taxon>
        <taxon>Actinomycetes</taxon>
        <taxon>Mycobacteriales</taxon>
        <taxon>Nocardiaceae</taxon>
        <taxon>Nocardia</taxon>
    </lineage>
</organism>
<dbReference type="GO" id="GO:0005886">
    <property type="term" value="C:plasma membrane"/>
    <property type="evidence" value="ECO:0007669"/>
    <property type="project" value="TreeGrafter"/>
</dbReference>
<evidence type="ECO:0000313" key="4">
    <source>
        <dbReference type="Proteomes" id="UP000279275"/>
    </source>
</evidence>
<dbReference type="NCBIfam" id="TIGR00254">
    <property type="entry name" value="GGDEF"/>
    <property type="match status" value="1"/>
</dbReference>
<dbReference type="InterPro" id="IPR050469">
    <property type="entry name" value="Diguanylate_Cyclase"/>
</dbReference>
<dbReference type="CDD" id="cd01949">
    <property type="entry name" value="GGDEF"/>
    <property type="match status" value="1"/>
</dbReference>
<dbReference type="SMART" id="SM00267">
    <property type="entry name" value="GGDEF"/>
    <property type="match status" value="1"/>
</dbReference>
<feature type="transmembrane region" description="Helical" evidence="1">
    <location>
        <begin position="128"/>
        <end position="147"/>
    </location>
</feature>
<dbReference type="SUPFAM" id="SSF55073">
    <property type="entry name" value="Nucleotide cyclase"/>
    <property type="match status" value="1"/>
</dbReference>
<reference evidence="3 4" key="1">
    <citation type="submission" date="2018-10" db="EMBL/GenBank/DDBJ databases">
        <title>Isolation from cow dung.</title>
        <authorList>
            <person name="Ling L."/>
        </authorList>
    </citation>
    <scope>NUCLEOTIDE SEQUENCE [LARGE SCALE GENOMIC DNA]</scope>
    <source>
        <strain evidence="3 4">NEAU-LL90</strain>
    </source>
</reference>
<protein>
    <submittedName>
        <fullName evidence="3">GGDEF domain-containing protein</fullName>
    </submittedName>
</protein>
<feature type="transmembrane region" description="Helical" evidence="1">
    <location>
        <begin position="178"/>
        <end position="195"/>
    </location>
</feature>
<evidence type="ECO:0000256" key="1">
    <source>
        <dbReference type="SAM" id="Phobius"/>
    </source>
</evidence>
<dbReference type="Proteomes" id="UP000279275">
    <property type="component" value="Unassembled WGS sequence"/>
</dbReference>
<keyword evidence="1" id="KW-0472">Membrane</keyword>
<sequence length="413" mass="44458">MCRSRRRRCALLGPAVRSPMRRGGDRTAYFDLHGLGLSGHPSLEFADQWRTGVDRRCRPMLGSDRTGWRTVAAWWHDHLDYRWLVRTLEARGALIVVKGVAAVGGAILAVITALSLQSAAGPARGPSLVTVCLIAFAVAWAAYWWLAPWPSERTSLTLMGCADVVITVGSLLESNRMFGAFGLMQLVIPGGYLAIFHGPRILALHGLWSVLSIATAAWIMIDAGDTDGPVGVSIVLTMASVMLLVLPALHFCYWVLRQDALTDPLTGLLNRRGLDYYVSSWFEPGAHESIALMTIDLDRFKQVNDTFGHRAGDQVLARTAACLLQERPAAAVVTRSGGEEFVVLVPLAAVAAVSEAQRLCQAIETAVQPVTASIGVAVVEGGTGRDAEELLRSSDSAMYRAKQLGGNTVVLAS</sequence>
<dbReference type="InterPro" id="IPR043128">
    <property type="entry name" value="Rev_trsase/Diguanyl_cyclase"/>
</dbReference>
<proteinExistence type="predicted"/>
<gene>
    <name evidence="3" type="ORF">EBN03_13300</name>
</gene>
<name>A0A3M2L5F9_9NOCA</name>
<feature type="transmembrane region" description="Helical" evidence="1">
    <location>
        <begin position="154"/>
        <end position="172"/>
    </location>
</feature>